<name>A0A7L6BCA2_9ACTN</name>
<dbReference type="Pfam" id="PF08811">
    <property type="entry name" value="DUF1800"/>
    <property type="match status" value="1"/>
</dbReference>
<evidence type="ECO:0000256" key="1">
    <source>
        <dbReference type="SAM" id="MobiDB-lite"/>
    </source>
</evidence>
<evidence type="ECO:0000313" key="3">
    <source>
        <dbReference type="Proteomes" id="UP000510844"/>
    </source>
</evidence>
<proteinExistence type="predicted"/>
<feature type="region of interest" description="Disordered" evidence="1">
    <location>
        <begin position="36"/>
        <end position="63"/>
    </location>
</feature>
<accession>A0A7L6BCA2</accession>
<evidence type="ECO:0000313" key="2">
    <source>
        <dbReference type="EMBL" id="QLQ39584.1"/>
    </source>
</evidence>
<protein>
    <submittedName>
        <fullName evidence="2">DUF1800 family protein</fullName>
    </submittedName>
</protein>
<gene>
    <name evidence="2" type="ORF">H1D33_12565</name>
</gene>
<organism evidence="2 3">
    <name type="scientific">Micromonospora robiginosa</name>
    <dbReference type="NCBI Taxonomy" id="2749844"/>
    <lineage>
        <taxon>Bacteria</taxon>
        <taxon>Bacillati</taxon>
        <taxon>Actinomycetota</taxon>
        <taxon>Actinomycetes</taxon>
        <taxon>Micromonosporales</taxon>
        <taxon>Micromonosporaceae</taxon>
        <taxon>Micromonospora</taxon>
    </lineage>
</organism>
<dbReference type="KEGG" id="mfeu:H1D33_12565"/>
<reference evidence="3" key="1">
    <citation type="submission" date="2020-07" db="EMBL/GenBank/DDBJ databases">
        <title>A new Micromonospora strain with potent antibiotic activity isolated from the microbiome of a mid-Atlantic deep-sea sponge.</title>
        <authorList>
            <person name="Back C.R."/>
            <person name="Stennett H.L."/>
            <person name="Williams S.E."/>
            <person name="Wang L."/>
            <person name="Ojeda Gomez J."/>
            <person name="Abdulle O.M."/>
            <person name="Duffy T."/>
            <person name="Hendry K.R."/>
            <person name="Powell D."/>
            <person name="Stach J.E."/>
            <person name="Essex-Lopresti A.E."/>
            <person name="Willis C.L."/>
            <person name="Curnow P."/>
            <person name="Race P.R."/>
        </authorList>
    </citation>
    <scope>NUCLEOTIDE SEQUENCE [LARGE SCALE GENOMIC DNA]</scope>
    <source>
        <strain evidence="3">28ISP2-46</strain>
    </source>
</reference>
<sequence length="429" mass="46964">MRDDVAMLLRRATFGPTASEVAAARRAGYAATVARLTSPAGPDRGAATAPVPDLGRDPFDDLPDPTVEQRAAAEATRRQHTDTIIRWWLDRLTVADHQATEKLLFFWHGHWATSIRKVGSPQFMLAQHQKMRAAPDVRAMARALVCDPALVYWLDGQLNTKDAPNENLARELMELFLLGIGNYTERDVKEAGRALTGWRTDLGVPATAIFFPEDHDARPKTILGATAAFDAFTLVGHLVNRPACARFIAARLWFRYGSSTEPIARSTEQRMVAAFPVGARMLRALLADDEFRSGRHRLVKQPVEWLVGALRQLGLRPAQLSGETLHQLTTGLGGLGQVPFAPQSVGGWPAGAAWLSSAAAQIRLGLADLLAGLAYAERGDDVDRMNPERLAEVLAVDTWTNRTYLALKRAGSARQLLTLGLVSPEYLVN</sequence>
<dbReference type="RefSeq" id="WP_181571969.1">
    <property type="nucleotide sequence ID" value="NZ_CP059322.2"/>
</dbReference>
<dbReference type="InterPro" id="IPR014917">
    <property type="entry name" value="DUF1800"/>
</dbReference>
<reference evidence="2 3" key="2">
    <citation type="journal article" date="2021" name="Mar. Drugs">
        <title>A New Micromonospora Strain with Antibiotic Activity Isolated from the Microbiome of a Mid-Atlantic Deep-Sea Sponge.</title>
        <authorList>
            <person name="Back C.R."/>
            <person name="Stennett H.L."/>
            <person name="Williams S.E."/>
            <person name="Wang L."/>
            <person name="Ojeda Gomez J."/>
            <person name="Abdulle O.M."/>
            <person name="Duffy T."/>
            <person name="Neal C."/>
            <person name="Mantell J."/>
            <person name="Jepson M.A."/>
            <person name="Hendry K.R."/>
            <person name="Powell D."/>
            <person name="Stach J.E.M."/>
            <person name="Essex-Lopresti A.E."/>
            <person name="Willis C.L."/>
            <person name="Curnow P."/>
            <person name="Race P.R."/>
        </authorList>
    </citation>
    <scope>NUCLEOTIDE SEQUENCE [LARGE SCALE GENOMIC DNA]</scope>
    <source>
        <strain evidence="2 3">28ISP2-46</strain>
    </source>
</reference>
<keyword evidence="3" id="KW-1185">Reference proteome</keyword>
<dbReference type="EMBL" id="CP059322">
    <property type="protein sequence ID" value="QLQ39584.1"/>
    <property type="molecule type" value="Genomic_DNA"/>
</dbReference>
<dbReference type="Proteomes" id="UP000510844">
    <property type="component" value="Chromosome"/>
</dbReference>
<dbReference type="AlphaFoldDB" id="A0A7L6BCA2"/>